<sequence length="88" mass="9196">MIFVQTLALFLAVISLIAVLAVLKKTKHPFRTAATQATLGLGAFAAVNLLAGYTGVTLSLNYFTSFVAVVLGAPGVICMLVVRVLMLA</sequence>
<feature type="transmembrane region" description="Helical" evidence="1">
    <location>
        <begin position="35"/>
        <end position="56"/>
    </location>
</feature>
<feature type="transmembrane region" description="Helical" evidence="1">
    <location>
        <begin position="62"/>
        <end position="86"/>
    </location>
</feature>
<dbReference type="EMBL" id="DWWA01000054">
    <property type="protein sequence ID" value="HJC73274.1"/>
    <property type="molecule type" value="Genomic_DNA"/>
</dbReference>
<dbReference type="Proteomes" id="UP000823918">
    <property type="component" value="Unassembled WGS sequence"/>
</dbReference>
<organism evidence="2 3">
    <name type="scientific">Candidatus Ruthenibacterium merdavium</name>
    <dbReference type="NCBI Taxonomy" id="2838752"/>
    <lineage>
        <taxon>Bacteria</taxon>
        <taxon>Bacillati</taxon>
        <taxon>Bacillota</taxon>
        <taxon>Clostridia</taxon>
        <taxon>Eubacteriales</taxon>
        <taxon>Oscillospiraceae</taxon>
        <taxon>Ruthenibacterium</taxon>
    </lineage>
</organism>
<name>A0A9D2Q5L1_9FIRM</name>
<accession>A0A9D2Q5L1</accession>
<evidence type="ECO:0000313" key="3">
    <source>
        <dbReference type="Proteomes" id="UP000823918"/>
    </source>
</evidence>
<proteinExistence type="predicted"/>
<comment type="caution">
    <text evidence="2">The sequence shown here is derived from an EMBL/GenBank/DDBJ whole genome shotgun (WGS) entry which is preliminary data.</text>
</comment>
<feature type="transmembrane region" description="Helical" evidence="1">
    <location>
        <begin position="6"/>
        <end position="23"/>
    </location>
</feature>
<keyword evidence="1" id="KW-1133">Transmembrane helix</keyword>
<dbReference type="AlphaFoldDB" id="A0A9D2Q5L1"/>
<keyword evidence="1" id="KW-0472">Membrane</keyword>
<reference evidence="2" key="2">
    <citation type="submission" date="2021-04" db="EMBL/GenBank/DDBJ databases">
        <authorList>
            <person name="Gilroy R."/>
        </authorList>
    </citation>
    <scope>NUCLEOTIDE SEQUENCE</scope>
    <source>
        <strain evidence="2">5933</strain>
    </source>
</reference>
<dbReference type="Pfam" id="PF07441">
    <property type="entry name" value="BofA"/>
    <property type="match status" value="1"/>
</dbReference>
<evidence type="ECO:0000256" key="1">
    <source>
        <dbReference type="SAM" id="Phobius"/>
    </source>
</evidence>
<dbReference type="InterPro" id="IPR010001">
    <property type="entry name" value="BofA"/>
</dbReference>
<protein>
    <submittedName>
        <fullName evidence="2">Pro-sigmaK processing inhibitor BofA family protein</fullName>
    </submittedName>
</protein>
<evidence type="ECO:0000313" key="2">
    <source>
        <dbReference type="EMBL" id="HJC73274.1"/>
    </source>
</evidence>
<keyword evidence="1" id="KW-0812">Transmembrane</keyword>
<gene>
    <name evidence="2" type="ORF">H9698_10865</name>
</gene>
<reference evidence="2" key="1">
    <citation type="journal article" date="2021" name="PeerJ">
        <title>Extensive microbial diversity within the chicken gut microbiome revealed by metagenomics and culture.</title>
        <authorList>
            <person name="Gilroy R."/>
            <person name="Ravi A."/>
            <person name="Getino M."/>
            <person name="Pursley I."/>
            <person name="Horton D.L."/>
            <person name="Alikhan N.F."/>
            <person name="Baker D."/>
            <person name="Gharbi K."/>
            <person name="Hall N."/>
            <person name="Watson M."/>
            <person name="Adriaenssens E.M."/>
            <person name="Foster-Nyarko E."/>
            <person name="Jarju S."/>
            <person name="Secka A."/>
            <person name="Antonio M."/>
            <person name="Oren A."/>
            <person name="Chaudhuri R.R."/>
            <person name="La Ragione R."/>
            <person name="Hildebrand F."/>
            <person name="Pallen M.J."/>
        </authorList>
    </citation>
    <scope>NUCLEOTIDE SEQUENCE</scope>
    <source>
        <strain evidence="2">5933</strain>
    </source>
</reference>